<accession>A0A7Y6JU39</accession>
<organism evidence="1 2">
    <name type="scientific">Paraburkholderia youngii</name>
    <dbReference type="NCBI Taxonomy" id="2782701"/>
    <lineage>
        <taxon>Bacteria</taxon>
        <taxon>Pseudomonadati</taxon>
        <taxon>Pseudomonadota</taxon>
        <taxon>Betaproteobacteria</taxon>
        <taxon>Burkholderiales</taxon>
        <taxon>Burkholderiaceae</taxon>
        <taxon>Paraburkholderia</taxon>
    </lineage>
</organism>
<dbReference type="Proteomes" id="UP000594380">
    <property type="component" value="Unassembled WGS sequence"/>
</dbReference>
<gene>
    <name evidence="1" type="ORF">G5S42_03125</name>
</gene>
<name>A0A7Y6JU39_9BURK</name>
<dbReference type="RefSeq" id="WP_176105489.1">
    <property type="nucleotide sequence ID" value="NZ_JAALDK010000001.1"/>
</dbReference>
<dbReference type="GeneID" id="301099337"/>
<protein>
    <submittedName>
        <fullName evidence="1">Uncharacterized protein</fullName>
    </submittedName>
</protein>
<proteinExistence type="predicted"/>
<evidence type="ECO:0000313" key="2">
    <source>
        <dbReference type="Proteomes" id="UP000594380"/>
    </source>
</evidence>
<reference evidence="1 2" key="1">
    <citation type="submission" date="2020-02" db="EMBL/GenBank/DDBJ databases">
        <title>Paraburkholderia simonii sp. nov. and Paraburkholderia youngii sp. nov. Brazilian and Mexican Mimosa-associated rhizobia.</title>
        <authorList>
            <person name="Mavima L."/>
            <person name="Beukes C.W."/>
            <person name="Chan W.Y."/>
            <person name="Palmer M."/>
            <person name="De Meyer S.E."/>
            <person name="James E.K."/>
            <person name="Venter S.N."/>
            <person name="Steenkamp E.T."/>
        </authorList>
    </citation>
    <scope>NUCLEOTIDE SEQUENCE [LARGE SCALE GENOMIC DNA]</scope>
    <source>
        <strain evidence="1 2">JPY169</strain>
    </source>
</reference>
<evidence type="ECO:0000313" key="1">
    <source>
        <dbReference type="EMBL" id="NUX98749.1"/>
    </source>
</evidence>
<dbReference type="EMBL" id="JAALDK010000001">
    <property type="protein sequence ID" value="NUX98749.1"/>
    <property type="molecule type" value="Genomic_DNA"/>
</dbReference>
<dbReference type="AlphaFoldDB" id="A0A7Y6JU39"/>
<sequence>MKAIVEFGVRGDRWSQQVCDSAKAAAHLACGLSHVFGMSGPNRDKYWSVSRKQPRVSWQSSTHFVSVSILDGEPRGNDTAAWRREQHA</sequence>
<comment type="caution">
    <text evidence="1">The sequence shown here is derived from an EMBL/GenBank/DDBJ whole genome shotgun (WGS) entry which is preliminary data.</text>
</comment>